<proteinExistence type="predicted"/>
<feature type="compositionally biased region" description="Basic and acidic residues" evidence="1">
    <location>
        <begin position="31"/>
        <end position="41"/>
    </location>
</feature>
<protein>
    <submittedName>
        <fullName evidence="2">Uncharacterized protein</fullName>
    </submittedName>
</protein>
<feature type="compositionally biased region" description="Polar residues" evidence="1">
    <location>
        <begin position="1"/>
        <end position="12"/>
    </location>
</feature>
<sequence>MGNNKKQQTTHPQPWKTPAVKPGSVTCLLKEYADRVSDHGDPNMAPTVAHTDSQPQSPATSESSTDSKAIDIREILKNLPSKCWEN</sequence>
<dbReference type="Proteomes" id="UP001295444">
    <property type="component" value="Chromosome 05"/>
</dbReference>
<dbReference type="EMBL" id="OW240916">
    <property type="protein sequence ID" value="CAH2293468.1"/>
    <property type="molecule type" value="Genomic_DNA"/>
</dbReference>
<evidence type="ECO:0000313" key="2">
    <source>
        <dbReference type="EMBL" id="CAH2293468.1"/>
    </source>
</evidence>
<organism evidence="2 3">
    <name type="scientific">Pelobates cultripes</name>
    <name type="common">Western spadefoot toad</name>
    <dbReference type="NCBI Taxonomy" id="61616"/>
    <lineage>
        <taxon>Eukaryota</taxon>
        <taxon>Metazoa</taxon>
        <taxon>Chordata</taxon>
        <taxon>Craniata</taxon>
        <taxon>Vertebrata</taxon>
        <taxon>Euteleostomi</taxon>
        <taxon>Amphibia</taxon>
        <taxon>Batrachia</taxon>
        <taxon>Anura</taxon>
        <taxon>Pelobatoidea</taxon>
        <taxon>Pelobatidae</taxon>
        <taxon>Pelobates</taxon>
    </lineage>
</organism>
<dbReference type="AlphaFoldDB" id="A0AAD1W630"/>
<accession>A0AAD1W630</accession>
<keyword evidence="3" id="KW-1185">Reference proteome</keyword>
<gene>
    <name evidence="2" type="ORF">PECUL_23A057936</name>
</gene>
<evidence type="ECO:0000256" key="1">
    <source>
        <dbReference type="SAM" id="MobiDB-lite"/>
    </source>
</evidence>
<feature type="compositionally biased region" description="Polar residues" evidence="1">
    <location>
        <begin position="50"/>
        <end position="67"/>
    </location>
</feature>
<feature type="region of interest" description="Disordered" evidence="1">
    <location>
        <begin position="1"/>
        <end position="69"/>
    </location>
</feature>
<reference evidence="2" key="1">
    <citation type="submission" date="2022-03" db="EMBL/GenBank/DDBJ databases">
        <authorList>
            <person name="Alioto T."/>
            <person name="Alioto T."/>
            <person name="Gomez Garrido J."/>
        </authorList>
    </citation>
    <scope>NUCLEOTIDE SEQUENCE</scope>
</reference>
<evidence type="ECO:0000313" key="3">
    <source>
        <dbReference type="Proteomes" id="UP001295444"/>
    </source>
</evidence>
<name>A0AAD1W630_PELCU</name>